<accession>A0A0C9UVJ1</accession>
<reference evidence="1 2" key="1">
    <citation type="submission" date="2014-06" db="EMBL/GenBank/DDBJ databases">
        <title>Evolutionary Origins and Diversification of the Mycorrhizal Mutualists.</title>
        <authorList>
            <consortium name="DOE Joint Genome Institute"/>
            <consortium name="Mycorrhizal Genomics Consortium"/>
            <person name="Kohler A."/>
            <person name="Kuo A."/>
            <person name="Nagy L.G."/>
            <person name="Floudas D."/>
            <person name="Copeland A."/>
            <person name="Barry K.W."/>
            <person name="Cichocki N."/>
            <person name="Veneault-Fourrey C."/>
            <person name="LaButti K."/>
            <person name="Lindquist E.A."/>
            <person name="Lipzen A."/>
            <person name="Lundell T."/>
            <person name="Morin E."/>
            <person name="Murat C."/>
            <person name="Riley R."/>
            <person name="Ohm R."/>
            <person name="Sun H."/>
            <person name="Tunlid A."/>
            <person name="Henrissat B."/>
            <person name="Grigoriev I.V."/>
            <person name="Hibbett D.S."/>
            <person name="Martin F."/>
        </authorList>
    </citation>
    <scope>NUCLEOTIDE SEQUENCE [LARGE SCALE GENOMIC DNA]</scope>
    <source>
        <strain evidence="1 2">SS14</strain>
    </source>
</reference>
<dbReference type="AlphaFoldDB" id="A0A0C9UVJ1"/>
<name>A0A0C9UVJ1_SPHS4</name>
<protein>
    <submittedName>
        <fullName evidence="1">Uncharacterized protein</fullName>
    </submittedName>
</protein>
<gene>
    <name evidence="1" type="ORF">M422DRAFT_33089</name>
</gene>
<dbReference type="Proteomes" id="UP000054279">
    <property type="component" value="Unassembled WGS sequence"/>
</dbReference>
<dbReference type="HOGENOM" id="CLU_2484791_0_0_1"/>
<evidence type="ECO:0000313" key="2">
    <source>
        <dbReference type="Proteomes" id="UP000054279"/>
    </source>
</evidence>
<sequence>MYLYRVCHELKASVADRYRGWLLDNYSLCRYHHAIIVTLNDIPPSSPATAPLIAKIHSPLHPASTLDSGILSRDTVVVAVLFVARAR</sequence>
<dbReference type="EMBL" id="KN837157">
    <property type="protein sequence ID" value="KIJ38859.1"/>
    <property type="molecule type" value="Genomic_DNA"/>
</dbReference>
<keyword evidence="2" id="KW-1185">Reference proteome</keyword>
<organism evidence="1 2">
    <name type="scientific">Sphaerobolus stellatus (strain SS14)</name>
    <dbReference type="NCBI Taxonomy" id="990650"/>
    <lineage>
        <taxon>Eukaryota</taxon>
        <taxon>Fungi</taxon>
        <taxon>Dikarya</taxon>
        <taxon>Basidiomycota</taxon>
        <taxon>Agaricomycotina</taxon>
        <taxon>Agaricomycetes</taxon>
        <taxon>Phallomycetidae</taxon>
        <taxon>Geastrales</taxon>
        <taxon>Sphaerobolaceae</taxon>
        <taxon>Sphaerobolus</taxon>
    </lineage>
</organism>
<proteinExistence type="predicted"/>
<evidence type="ECO:0000313" key="1">
    <source>
        <dbReference type="EMBL" id="KIJ38859.1"/>
    </source>
</evidence>